<organism evidence="1 2">
    <name type="scientific">Pseudomonas protegens</name>
    <dbReference type="NCBI Taxonomy" id="380021"/>
    <lineage>
        <taxon>Bacteria</taxon>
        <taxon>Pseudomonadati</taxon>
        <taxon>Pseudomonadota</taxon>
        <taxon>Gammaproteobacteria</taxon>
        <taxon>Pseudomonadales</taxon>
        <taxon>Pseudomonadaceae</taxon>
        <taxon>Pseudomonas</taxon>
    </lineage>
</organism>
<dbReference type="RefSeq" id="WP_179599928.1">
    <property type="nucleotide sequence ID" value="NZ_CP060201.1"/>
</dbReference>
<name>A0A7G8YJH9_9PSED</name>
<proteinExistence type="predicted"/>
<evidence type="ECO:0000313" key="1">
    <source>
        <dbReference type="EMBL" id="QNH75829.1"/>
    </source>
</evidence>
<reference evidence="2" key="1">
    <citation type="journal article" date="2020" name="Microbiol. Resour. Announc.">
        <title>Complete genome sequences of four natural Pseudomonas isolates that catabolize a wide range of aromatic compounds relevant to lignin valorization.</title>
        <authorList>
            <person name="Hatmaker E.A."/>
            <person name="Presley G."/>
            <person name="Cannon O."/>
            <person name="Guss A.M."/>
            <person name="Elkins J.G."/>
        </authorList>
    </citation>
    <scope>NUCLEOTIDE SEQUENCE [LARGE SCALE GENOMIC DNA]</scope>
    <source>
        <strain evidence="2">H1F5C</strain>
    </source>
</reference>
<dbReference type="Proteomes" id="UP000515277">
    <property type="component" value="Chromosome"/>
</dbReference>
<evidence type="ECO:0000313" key="2">
    <source>
        <dbReference type="Proteomes" id="UP000515277"/>
    </source>
</evidence>
<gene>
    <name evidence="1" type="ORF">GGI48_21320</name>
</gene>
<dbReference type="AlphaFoldDB" id="A0A7G8YJH9"/>
<sequence length="280" mass="31362">MPLNTLNLSAMERIKREQANRRLTCYLCETLAAVIPRIPSKPDCIQGLVNQAGVDATAAGYDQGKPYSSHITLSVLLGLHWERDPTYAQVALILEDPGMEQDVRLDMAVNTAIKLRRQLESVQCSMHEVTLDILSIPSEKLGHDAIWSAFQRLAALRGVLKAAEVLQLFMLYEADACEFLGLAPIKRKVLTTYEYRIYQEMGLPVPLPTEDLHGVARTSLVLLTHHLLLAASFGRFYHLNPLLQTLHRALEEVTNLPARSHALATFLRQHQNVLMEADHG</sequence>
<accession>A0A7G8YJH9</accession>
<dbReference type="EMBL" id="CP060201">
    <property type="protein sequence ID" value="QNH75829.1"/>
    <property type="molecule type" value="Genomic_DNA"/>
</dbReference>
<protein>
    <submittedName>
        <fullName evidence="1">Uncharacterized protein</fullName>
    </submittedName>
</protein>